<protein>
    <submittedName>
        <fullName evidence="3">Acyltransferase family protein</fullName>
    </submittedName>
</protein>
<keyword evidence="3" id="KW-0808">Transferase</keyword>
<dbReference type="PANTHER" id="PTHR37312">
    <property type="entry name" value="MEMBRANE-BOUND ACYLTRANSFERASE YKRP-RELATED"/>
    <property type="match status" value="1"/>
</dbReference>
<evidence type="ECO:0000313" key="4">
    <source>
        <dbReference type="Proteomes" id="UP001495910"/>
    </source>
</evidence>
<feature type="transmembrane region" description="Helical" evidence="1">
    <location>
        <begin position="287"/>
        <end position="312"/>
    </location>
</feature>
<evidence type="ECO:0000256" key="1">
    <source>
        <dbReference type="SAM" id="Phobius"/>
    </source>
</evidence>
<comment type="caution">
    <text evidence="3">The sequence shown here is derived from an EMBL/GenBank/DDBJ whole genome shotgun (WGS) entry which is preliminary data.</text>
</comment>
<evidence type="ECO:0000313" key="3">
    <source>
        <dbReference type="EMBL" id="MEM4989966.1"/>
    </source>
</evidence>
<feature type="transmembrane region" description="Helical" evidence="1">
    <location>
        <begin position="255"/>
        <end position="275"/>
    </location>
</feature>
<keyword evidence="4" id="KW-1185">Reference proteome</keyword>
<dbReference type="GO" id="GO:0016746">
    <property type="term" value="F:acyltransferase activity"/>
    <property type="evidence" value="ECO:0007669"/>
    <property type="project" value="UniProtKB-KW"/>
</dbReference>
<dbReference type="InterPro" id="IPR052734">
    <property type="entry name" value="Nod_factor_acetyltransferase"/>
</dbReference>
<reference evidence="3 4" key="1">
    <citation type="submission" date="2024-02" db="EMBL/GenBank/DDBJ databases">
        <title>Draft genome sequence of Collimonas sp. strain H4R21, an effective mineral-weathering bacterial strain isolated from the beech rhizosphere.</title>
        <authorList>
            <person name="Morin E."/>
            <person name="Uroz S."/>
            <person name="Leveau J.H.J."/>
            <person name="Kumar R."/>
            <person name="Rey M.W."/>
            <person name="Pham J."/>
        </authorList>
    </citation>
    <scope>NUCLEOTIDE SEQUENCE [LARGE SCALE GENOMIC DNA]</scope>
    <source>
        <strain evidence="3 4">H4R21</strain>
    </source>
</reference>
<keyword evidence="1" id="KW-1133">Transmembrane helix</keyword>
<evidence type="ECO:0000259" key="2">
    <source>
        <dbReference type="Pfam" id="PF01757"/>
    </source>
</evidence>
<accession>A0ABU9Q122</accession>
<proteinExistence type="predicted"/>
<gene>
    <name evidence="3" type="ORF">V8G57_21435</name>
</gene>
<feature type="domain" description="Acyltransferase 3" evidence="2">
    <location>
        <begin position="21"/>
        <end position="336"/>
    </location>
</feature>
<feature type="transmembrane region" description="Helical" evidence="1">
    <location>
        <begin position="219"/>
        <end position="235"/>
    </location>
</feature>
<sequence>MRLFPSLQRSSLSPAAAGRYVFIDNAKAIGIVLIVIGHSKGLPDNIVRLIFSFHVPLFFFISGFLLKPDKLADSVPVSAKKILRTLAWPYFLFFCFAYLYWFATRNVGVKAALSAGRPWYDPIAGLLTGLEPDLYINPPLWFFPCLVATVIVYQAARKLLNLTAATCCFAILGFAVTLAVSRPPYRLLLGLDAMWVALSFYAIGQYVRARAWFDAMRTGPLFLLGLVSAAALVGAGQWNDRVDLATMYFGAQPLLYLPVSMFGIVAVLCISKFLPASGITGWLSENTLVIFPAHFVFLGLVRGAALSLHVIASDYQYALGWSVVSSALAILLCVPLIYLLRFLPIRL</sequence>
<organism evidence="3 4">
    <name type="scientific">Collimonas rhizosphaerae</name>
    <dbReference type="NCBI Taxonomy" id="3126357"/>
    <lineage>
        <taxon>Bacteria</taxon>
        <taxon>Pseudomonadati</taxon>
        <taxon>Pseudomonadota</taxon>
        <taxon>Betaproteobacteria</taxon>
        <taxon>Burkholderiales</taxon>
        <taxon>Oxalobacteraceae</taxon>
        <taxon>Collimonas</taxon>
    </lineage>
</organism>
<feature type="transmembrane region" description="Helical" evidence="1">
    <location>
        <begin position="160"/>
        <end position="181"/>
    </location>
</feature>
<dbReference type="RefSeq" id="WP_342831117.1">
    <property type="nucleotide sequence ID" value="NZ_JBANDC010000019.1"/>
</dbReference>
<feature type="transmembrane region" description="Helical" evidence="1">
    <location>
        <begin position="86"/>
        <end position="103"/>
    </location>
</feature>
<dbReference type="InterPro" id="IPR002656">
    <property type="entry name" value="Acyl_transf_3_dom"/>
</dbReference>
<keyword evidence="3" id="KW-0012">Acyltransferase</keyword>
<name>A0ABU9Q122_9BURK</name>
<feature type="transmembrane region" description="Helical" evidence="1">
    <location>
        <begin position="45"/>
        <end position="66"/>
    </location>
</feature>
<feature type="transmembrane region" description="Helical" evidence="1">
    <location>
        <begin position="20"/>
        <end position="39"/>
    </location>
</feature>
<keyword evidence="1" id="KW-0812">Transmembrane</keyword>
<dbReference type="Pfam" id="PF01757">
    <property type="entry name" value="Acyl_transf_3"/>
    <property type="match status" value="1"/>
</dbReference>
<dbReference type="Proteomes" id="UP001495910">
    <property type="component" value="Unassembled WGS sequence"/>
</dbReference>
<feature type="transmembrane region" description="Helical" evidence="1">
    <location>
        <begin position="318"/>
        <end position="340"/>
    </location>
</feature>
<dbReference type="PANTHER" id="PTHR37312:SF1">
    <property type="entry name" value="MEMBRANE-BOUND ACYLTRANSFERASE YKRP-RELATED"/>
    <property type="match status" value="1"/>
</dbReference>
<keyword evidence="1" id="KW-0472">Membrane</keyword>
<dbReference type="EMBL" id="JBANDC010000019">
    <property type="protein sequence ID" value="MEM4989966.1"/>
    <property type="molecule type" value="Genomic_DNA"/>
</dbReference>
<feature type="transmembrane region" description="Helical" evidence="1">
    <location>
        <begin position="187"/>
        <end position="207"/>
    </location>
</feature>